<keyword evidence="1" id="KW-0175">Coiled coil</keyword>
<dbReference type="AlphaFoldDB" id="A0A820JCU8"/>
<feature type="non-terminal residue" evidence="2">
    <location>
        <position position="1"/>
    </location>
</feature>
<protein>
    <submittedName>
        <fullName evidence="2">Uncharacterized protein</fullName>
    </submittedName>
</protein>
<dbReference type="EMBL" id="CAJOAZ010018135">
    <property type="protein sequence ID" value="CAF4322870.1"/>
    <property type="molecule type" value="Genomic_DNA"/>
</dbReference>
<name>A0A820JCU8_9BILA</name>
<feature type="coiled-coil region" evidence="1">
    <location>
        <begin position="80"/>
        <end position="107"/>
    </location>
</feature>
<accession>A0A820JCU8</accession>
<feature type="non-terminal residue" evidence="2">
    <location>
        <position position="165"/>
    </location>
</feature>
<comment type="caution">
    <text evidence="2">The sequence shown here is derived from an EMBL/GenBank/DDBJ whole genome shotgun (WGS) entry which is preliminary data.</text>
</comment>
<evidence type="ECO:0000313" key="2">
    <source>
        <dbReference type="EMBL" id="CAF4322870.1"/>
    </source>
</evidence>
<reference evidence="2" key="1">
    <citation type="submission" date="2021-02" db="EMBL/GenBank/DDBJ databases">
        <authorList>
            <person name="Nowell W R."/>
        </authorList>
    </citation>
    <scope>NUCLEOTIDE SEQUENCE</scope>
</reference>
<evidence type="ECO:0000256" key="1">
    <source>
        <dbReference type="SAM" id="Coils"/>
    </source>
</evidence>
<sequence>KAQISSEEARLQAAKALEIETQLERCKYEMNRNEEEKQLYARQINGCKQIISTLVNDSVQNSNHFYSSHCNEFNLLSSTIEQRRQEADELKLELAKWRVAEAAAREKLLAITQVNQSLAVSNSTTAVQSSSSRPINLSPPPYQPITRIDDSNQINERIQLIEKQS</sequence>
<gene>
    <name evidence="2" type="ORF">OXD698_LOCUS47269</name>
</gene>
<evidence type="ECO:0000313" key="3">
    <source>
        <dbReference type="Proteomes" id="UP000663844"/>
    </source>
</evidence>
<dbReference type="Proteomes" id="UP000663844">
    <property type="component" value="Unassembled WGS sequence"/>
</dbReference>
<organism evidence="2 3">
    <name type="scientific">Adineta steineri</name>
    <dbReference type="NCBI Taxonomy" id="433720"/>
    <lineage>
        <taxon>Eukaryota</taxon>
        <taxon>Metazoa</taxon>
        <taxon>Spiralia</taxon>
        <taxon>Gnathifera</taxon>
        <taxon>Rotifera</taxon>
        <taxon>Eurotatoria</taxon>
        <taxon>Bdelloidea</taxon>
        <taxon>Adinetida</taxon>
        <taxon>Adinetidae</taxon>
        <taxon>Adineta</taxon>
    </lineage>
</organism>
<proteinExistence type="predicted"/>